<dbReference type="EMBL" id="LTDL01000040">
    <property type="protein sequence ID" value="OAG29495.1"/>
    <property type="molecule type" value="Genomic_DNA"/>
</dbReference>
<evidence type="ECO:0000256" key="2">
    <source>
        <dbReference type="SAM" id="Phobius"/>
    </source>
</evidence>
<feature type="transmembrane region" description="Helical" evidence="2">
    <location>
        <begin position="358"/>
        <end position="379"/>
    </location>
</feature>
<feature type="region of interest" description="Disordered" evidence="1">
    <location>
        <begin position="14"/>
        <end position="38"/>
    </location>
</feature>
<keyword evidence="2" id="KW-0812">Transmembrane</keyword>
<feature type="transmembrane region" description="Helical" evidence="2">
    <location>
        <begin position="322"/>
        <end position="346"/>
    </location>
</feature>
<reference evidence="3 4" key="1">
    <citation type="submission" date="2016-02" db="EMBL/GenBank/DDBJ databases">
        <title>Discovery of a natural microsporidian pathogen with a broad tissue tropism in Caenorhabditis elegans.</title>
        <authorList>
            <person name="Luallen R.J."/>
            <person name="Reinke A.W."/>
            <person name="Tong L."/>
            <person name="Botts M.R."/>
            <person name="Felix M.-A."/>
            <person name="Troemel E.R."/>
        </authorList>
    </citation>
    <scope>NUCLEOTIDE SEQUENCE [LARGE SCALE GENOMIC DNA]</scope>
    <source>
        <strain evidence="3 4">JUm2807</strain>
    </source>
</reference>
<feature type="transmembrane region" description="Helical" evidence="2">
    <location>
        <begin position="399"/>
        <end position="422"/>
    </location>
</feature>
<sequence>MQMIKYLFQRKKEVSVQPESLEKDRSEKQSSEVEDSLSPVFTLDEMASATYLKKKEEAECWATLPDLGSDSLPESYSTEEVDVPQPGIPEPELVSAHLPPPEEACGRSSEPETLVAVPEVGPAPVPDAETETEEHNPLFRKSAADFDESDDSEIVFSDPQTTLTKKTECTTVSAQKPTNKQKAQTKTKTQTKTQKKKKARQLGAKKASSRFVVVRMARAVARQVLCVKNILFSKVSLFLGIAPLVMMQANSARVKGVWASALVRSFFEEKCSKQAALPLFVSAVGSLLLLSFLLAAVAAVNVTVCKTPGKRYLTPDNGCNTLLAATDLLNITTLLPFALGLAQTLLQVVFSRVNTPAALFTACEVLYMAFVAHTGYLLVEKWRKVGPGLSSLGPWHALGVLSWQALLLGAGILQCHLFRVFLNNAQTFYYHPRLFTAAISQWKAFL</sequence>
<keyword evidence="2" id="KW-0472">Membrane</keyword>
<evidence type="ECO:0000313" key="3">
    <source>
        <dbReference type="EMBL" id="OAG29495.1"/>
    </source>
</evidence>
<feature type="compositionally biased region" description="Basic and acidic residues" evidence="1">
    <location>
        <begin position="14"/>
        <end position="31"/>
    </location>
</feature>
<accession>A0A177EC20</accession>
<feature type="transmembrane region" description="Helical" evidence="2">
    <location>
        <begin position="279"/>
        <end position="302"/>
    </location>
</feature>
<feature type="region of interest" description="Disordered" evidence="1">
    <location>
        <begin position="168"/>
        <end position="203"/>
    </location>
</feature>
<feature type="region of interest" description="Disordered" evidence="1">
    <location>
        <begin position="65"/>
        <end position="111"/>
    </location>
</feature>
<name>A0A177EC20_9MICR</name>
<dbReference type="Proteomes" id="UP000185944">
    <property type="component" value="Unassembled WGS sequence"/>
</dbReference>
<evidence type="ECO:0000313" key="4">
    <source>
        <dbReference type="Proteomes" id="UP000185944"/>
    </source>
</evidence>
<keyword evidence="2" id="KW-1133">Transmembrane helix</keyword>
<proteinExistence type="predicted"/>
<keyword evidence="4" id="KW-1185">Reference proteome</keyword>
<evidence type="ECO:0000256" key="1">
    <source>
        <dbReference type="SAM" id="MobiDB-lite"/>
    </source>
</evidence>
<dbReference type="AlphaFoldDB" id="A0A177EC20"/>
<dbReference type="OrthoDB" id="10687752at2759"/>
<organism evidence="3 4">
    <name type="scientific">Nematocida displodere</name>
    <dbReference type="NCBI Taxonomy" id="1805483"/>
    <lineage>
        <taxon>Eukaryota</taxon>
        <taxon>Fungi</taxon>
        <taxon>Fungi incertae sedis</taxon>
        <taxon>Microsporidia</taxon>
        <taxon>Nematocida</taxon>
    </lineage>
</organism>
<feature type="compositionally biased region" description="Low complexity" evidence="1">
    <location>
        <begin position="168"/>
        <end position="192"/>
    </location>
</feature>
<gene>
    <name evidence="3" type="ORF">NEDG_00628</name>
</gene>
<dbReference type="GeneID" id="93646978"/>
<dbReference type="RefSeq" id="XP_067544143.1">
    <property type="nucleotide sequence ID" value="XM_067688046.1"/>
</dbReference>
<comment type="caution">
    <text evidence="3">The sequence shown here is derived from an EMBL/GenBank/DDBJ whole genome shotgun (WGS) entry which is preliminary data.</text>
</comment>
<protein>
    <submittedName>
        <fullName evidence="3">Uncharacterized protein</fullName>
    </submittedName>
</protein>
<dbReference type="VEuPathDB" id="MicrosporidiaDB:NEDG_00628"/>